<keyword evidence="3" id="KW-1185">Reference proteome</keyword>
<sequence length="201" mass="22856">MRKLRDGIGWCIMALMVLTSCSTLKKDQNHLAQIQGRNPQLFAGACAEKFPVTAKEGKTDTVYRQANNPDLTDSLNGLRQSYFDLYQQYENALIAASGDTSCQNIIKGLKDQLDAYRKKIEQLQRNYKPCAPDTIRLEKTDTVPDLAAIAVRDGQISKITADRDNWQAKAEKRGKWIIWLIVALILSLGWNFRKLIFKMFV</sequence>
<protein>
    <recommendedName>
        <fullName evidence="4">Lipoprotein</fullName>
    </recommendedName>
</protein>
<dbReference type="PROSITE" id="PS51257">
    <property type="entry name" value="PROKAR_LIPOPROTEIN"/>
    <property type="match status" value="1"/>
</dbReference>
<evidence type="ECO:0008006" key="4">
    <source>
        <dbReference type="Google" id="ProtNLM"/>
    </source>
</evidence>
<accession>A0A1H3W581</accession>
<dbReference type="AlphaFoldDB" id="A0A1H3W581"/>
<feature type="transmembrane region" description="Helical" evidence="1">
    <location>
        <begin position="176"/>
        <end position="192"/>
    </location>
</feature>
<gene>
    <name evidence="2" type="ORF">SAMN05192529_102129</name>
</gene>
<dbReference type="RefSeq" id="WP_091393072.1">
    <property type="nucleotide sequence ID" value="NZ_FNQY01000002.1"/>
</dbReference>
<dbReference type="OrthoDB" id="9874905at2"/>
<dbReference type="EMBL" id="FNQY01000002">
    <property type="protein sequence ID" value="SDZ82021.1"/>
    <property type="molecule type" value="Genomic_DNA"/>
</dbReference>
<reference evidence="2 3" key="1">
    <citation type="submission" date="2016-10" db="EMBL/GenBank/DDBJ databases">
        <authorList>
            <person name="de Groot N.N."/>
        </authorList>
    </citation>
    <scope>NUCLEOTIDE SEQUENCE [LARGE SCALE GENOMIC DNA]</scope>
    <source>
        <strain evidence="2 3">Vu-144</strain>
    </source>
</reference>
<evidence type="ECO:0000313" key="3">
    <source>
        <dbReference type="Proteomes" id="UP000199041"/>
    </source>
</evidence>
<keyword evidence="1" id="KW-1133">Transmembrane helix</keyword>
<organism evidence="2 3">
    <name type="scientific">Arachidicoccus rhizosphaerae</name>
    <dbReference type="NCBI Taxonomy" id="551991"/>
    <lineage>
        <taxon>Bacteria</taxon>
        <taxon>Pseudomonadati</taxon>
        <taxon>Bacteroidota</taxon>
        <taxon>Chitinophagia</taxon>
        <taxon>Chitinophagales</taxon>
        <taxon>Chitinophagaceae</taxon>
        <taxon>Arachidicoccus</taxon>
    </lineage>
</organism>
<keyword evidence="1" id="KW-0812">Transmembrane</keyword>
<proteinExistence type="predicted"/>
<keyword evidence="1" id="KW-0472">Membrane</keyword>
<name>A0A1H3W581_9BACT</name>
<dbReference type="Proteomes" id="UP000199041">
    <property type="component" value="Unassembled WGS sequence"/>
</dbReference>
<dbReference type="STRING" id="551991.SAMN05192529_102129"/>
<evidence type="ECO:0000256" key="1">
    <source>
        <dbReference type="SAM" id="Phobius"/>
    </source>
</evidence>
<evidence type="ECO:0000313" key="2">
    <source>
        <dbReference type="EMBL" id="SDZ82021.1"/>
    </source>
</evidence>